<sequence>MREILPIAIAACLLAGCDYIPSAENTAKKAVRESLYDPDSAKFTDIFKGATDGNYCGSVNAKNRFGAYVGSALFMYESFGSGAGFASLVPEPLKDRDFKQLVAPGTFDEERFTEQYAKIRNGCQVATNWERVCGSKLPRDTPKLCEGLDTQNYTRQLYTKFYSESE</sequence>
<evidence type="ECO:0008006" key="3">
    <source>
        <dbReference type="Google" id="ProtNLM"/>
    </source>
</evidence>
<proteinExistence type="predicted"/>
<name>A0A8I1K7J1_9PSED</name>
<dbReference type="AlphaFoldDB" id="A0A8I1K7J1"/>
<dbReference type="RefSeq" id="WP_198823099.1">
    <property type="nucleotide sequence ID" value="NZ_JAEKCZ010000039.1"/>
</dbReference>
<accession>A0A8I1K7J1</accession>
<reference evidence="1" key="1">
    <citation type="submission" date="2020-12" db="EMBL/GenBank/DDBJ databases">
        <title>Antibiotic resistance and phylogeny of Pseudomonas spp. isolated over three decades from chicken meat in the Norwegian food chain.</title>
        <authorList>
            <person name="Moen B."/>
        </authorList>
    </citation>
    <scope>NUCLEOTIDE SEQUENCE</scope>
    <source>
        <strain evidence="1">MF6762</strain>
    </source>
</reference>
<dbReference type="PROSITE" id="PS51257">
    <property type="entry name" value="PROKAR_LIPOPROTEIN"/>
    <property type="match status" value="1"/>
</dbReference>
<organism evidence="1 2">
    <name type="scientific">Pseudomonas psychrophila</name>
    <dbReference type="NCBI Taxonomy" id="122355"/>
    <lineage>
        <taxon>Bacteria</taxon>
        <taxon>Pseudomonadati</taxon>
        <taxon>Pseudomonadota</taxon>
        <taxon>Gammaproteobacteria</taxon>
        <taxon>Pseudomonadales</taxon>
        <taxon>Pseudomonadaceae</taxon>
        <taxon>Pseudomonas</taxon>
    </lineage>
</organism>
<gene>
    <name evidence="1" type="ORF">JFT45_25575</name>
</gene>
<protein>
    <recommendedName>
        <fullName evidence="3">Lipoprotein</fullName>
    </recommendedName>
</protein>
<evidence type="ECO:0000313" key="1">
    <source>
        <dbReference type="EMBL" id="MBJ2259874.1"/>
    </source>
</evidence>
<evidence type="ECO:0000313" key="2">
    <source>
        <dbReference type="Proteomes" id="UP000658390"/>
    </source>
</evidence>
<dbReference type="Proteomes" id="UP000658390">
    <property type="component" value="Unassembled WGS sequence"/>
</dbReference>
<comment type="caution">
    <text evidence="1">The sequence shown here is derived from an EMBL/GenBank/DDBJ whole genome shotgun (WGS) entry which is preliminary data.</text>
</comment>
<dbReference type="EMBL" id="JAEKCZ010000039">
    <property type="protein sequence ID" value="MBJ2259874.1"/>
    <property type="molecule type" value="Genomic_DNA"/>
</dbReference>